<dbReference type="EMBL" id="QWEE01000319">
    <property type="protein sequence ID" value="RII89718.1"/>
    <property type="molecule type" value="Genomic_DNA"/>
</dbReference>
<comment type="caution">
    <text evidence="3">The sequence shown here is derived from an EMBL/GenBank/DDBJ whole genome shotgun (WGS) entry which is preliminary data.</text>
</comment>
<dbReference type="Gene3D" id="3.50.50.60">
    <property type="entry name" value="FAD/NAD(P)-binding domain"/>
    <property type="match status" value="1"/>
</dbReference>
<protein>
    <submittedName>
        <fullName evidence="3">MSMEG_0569 family flavin-dependent oxidoreductase</fullName>
    </submittedName>
</protein>
<dbReference type="SUPFAM" id="SSF51905">
    <property type="entry name" value="FAD/NAD(P)-binding domain"/>
    <property type="match status" value="1"/>
</dbReference>
<dbReference type="PANTHER" id="PTHR43539">
    <property type="entry name" value="FLAVIN-BINDING MONOOXYGENASE-LIKE PROTEIN (AFU_ORTHOLOGUE AFUA_4G09220)"/>
    <property type="match status" value="1"/>
</dbReference>
<dbReference type="PRINTS" id="PR00411">
    <property type="entry name" value="PNDRDTASEI"/>
</dbReference>
<dbReference type="PRINTS" id="PR00368">
    <property type="entry name" value="FADPNR"/>
</dbReference>
<keyword evidence="4" id="KW-1185">Reference proteome</keyword>
<evidence type="ECO:0000313" key="3">
    <source>
        <dbReference type="EMBL" id="RII89718.1"/>
    </source>
</evidence>
<gene>
    <name evidence="3" type="ORF">DZF98_13485</name>
</gene>
<evidence type="ECO:0000256" key="2">
    <source>
        <dbReference type="SAM" id="MobiDB-lite"/>
    </source>
</evidence>
<evidence type="ECO:0000256" key="1">
    <source>
        <dbReference type="ARBA" id="ARBA00023002"/>
    </source>
</evidence>
<name>A0ABX9N2F6_9MICO</name>
<reference evidence="3 4" key="1">
    <citation type="submission" date="2018-08" db="EMBL/GenBank/DDBJ databases">
        <title>Genome Sequence of Clavibacter michiganensis Subspecies type strains, and the Atypical Peach-Colored Strains Isolated from Tomato.</title>
        <authorList>
            <person name="Osdaghi E."/>
            <person name="Portier P."/>
            <person name="Briand M."/>
            <person name="Jacques M.-A."/>
        </authorList>
    </citation>
    <scope>NUCLEOTIDE SEQUENCE [LARGE SCALE GENOMIC DNA]</scope>
    <source>
        <strain evidence="3 4">CFBP 8216</strain>
    </source>
</reference>
<dbReference type="Proteomes" id="UP000265355">
    <property type="component" value="Unassembled WGS sequence"/>
</dbReference>
<dbReference type="InterPro" id="IPR036188">
    <property type="entry name" value="FAD/NAD-bd_sf"/>
</dbReference>
<accession>A0ABX9N2F6</accession>
<feature type="compositionally biased region" description="Basic and acidic residues" evidence="2">
    <location>
        <begin position="400"/>
        <end position="410"/>
    </location>
</feature>
<keyword evidence="1" id="KW-0560">Oxidoreductase</keyword>
<dbReference type="InterPro" id="IPR050982">
    <property type="entry name" value="Auxin_biosynth/cation_transpt"/>
</dbReference>
<dbReference type="NCBIfam" id="TIGR04046">
    <property type="entry name" value="MSMEG_0569_nitr"/>
    <property type="match status" value="1"/>
</dbReference>
<feature type="region of interest" description="Disordered" evidence="2">
    <location>
        <begin position="400"/>
        <end position="438"/>
    </location>
</feature>
<dbReference type="InterPro" id="IPR024000">
    <property type="entry name" value="CHP04046_FMN-dependent"/>
</dbReference>
<evidence type="ECO:0000313" key="4">
    <source>
        <dbReference type="Proteomes" id="UP000265355"/>
    </source>
</evidence>
<sequence length="438" mass="47036">MPVAVVGGGQAGLSISWHLTRRGVEHVVLERDRVGHDWADRRWDAFTLVTPNWQCRLPGYAYAGDDPDGFMTRDEVLAWIRGYADSFDAPVVEGVLVTRLRDAAAGGFEVVTDQGTIVAEQVVIATGGYHRPVLPAAAARIPDGIRQVHSADYRSPDALPDGAVLVVGSGQSGAQIAEDLHLAGRQVHLALGSAPRCARRYRGRDCIAWLEDMGVYDIPVTAHVGGLTKRESTNHYMTGRGGGRDIDLRAFAREGMRLHGRLAGAEGTRLAFTPTVGASLDHADSVMESIKDDIDRHIARAGVDAPTEPRYVPVWRPEREETGLDLAEAGITSIVWAAGYRSDYSWVQVGAFDGSGHPMHQRGSSAVAGLHFLGLPWLHTWGSGRFAAIARDAEHLADRIEERSGDRAADRTPAGAMDSTAERATQHAGAGVGAAWSG</sequence>
<dbReference type="Pfam" id="PF13738">
    <property type="entry name" value="Pyr_redox_3"/>
    <property type="match status" value="1"/>
</dbReference>
<proteinExistence type="predicted"/>
<organism evidence="3 4">
    <name type="scientific">Clavibacter californiensis</name>
    <dbReference type="NCBI Taxonomy" id="1401995"/>
    <lineage>
        <taxon>Bacteria</taxon>
        <taxon>Bacillati</taxon>
        <taxon>Actinomycetota</taxon>
        <taxon>Actinomycetes</taxon>
        <taxon>Micrococcales</taxon>
        <taxon>Microbacteriaceae</taxon>
        <taxon>Clavibacter</taxon>
    </lineage>
</organism>
<dbReference type="PANTHER" id="PTHR43539:SF78">
    <property type="entry name" value="FLAVIN-CONTAINING MONOOXYGENASE"/>
    <property type="match status" value="1"/>
</dbReference>